<name>D6WK57_TRICA</name>
<dbReference type="Pfam" id="PF00595">
    <property type="entry name" value="PDZ"/>
    <property type="match status" value="2"/>
</dbReference>
<dbReference type="PROSITE" id="PS50106">
    <property type="entry name" value="PDZ"/>
    <property type="match status" value="2"/>
</dbReference>
<dbReference type="Gene3D" id="2.30.42.10">
    <property type="match status" value="2"/>
</dbReference>
<feature type="domain" description="PDZ" evidence="1">
    <location>
        <begin position="241"/>
        <end position="315"/>
    </location>
</feature>
<evidence type="ECO:0000313" key="2">
    <source>
        <dbReference type="EMBL" id="EFA04509.1"/>
    </source>
</evidence>
<feature type="domain" description="PDZ" evidence="1">
    <location>
        <begin position="109"/>
        <end position="196"/>
    </location>
</feature>
<dbReference type="eggNOG" id="KOG3528">
    <property type="taxonomic scope" value="Eukaryota"/>
</dbReference>
<dbReference type="InterPro" id="IPR001478">
    <property type="entry name" value="PDZ"/>
</dbReference>
<keyword evidence="3" id="KW-1185">Reference proteome</keyword>
<reference evidence="2 3" key="1">
    <citation type="journal article" date="2008" name="Nature">
        <title>The genome of the model beetle and pest Tribolium castaneum.</title>
        <authorList>
            <consortium name="Tribolium Genome Sequencing Consortium"/>
            <person name="Richards S."/>
            <person name="Gibbs R.A."/>
            <person name="Weinstock G.M."/>
            <person name="Brown S.J."/>
            <person name="Denell R."/>
            <person name="Beeman R.W."/>
            <person name="Gibbs R."/>
            <person name="Beeman R.W."/>
            <person name="Brown S.J."/>
            <person name="Bucher G."/>
            <person name="Friedrich M."/>
            <person name="Grimmelikhuijzen C.J."/>
            <person name="Klingler M."/>
            <person name="Lorenzen M."/>
            <person name="Richards S."/>
            <person name="Roth S."/>
            <person name="Schroder R."/>
            <person name="Tautz D."/>
            <person name="Zdobnov E.M."/>
            <person name="Muzny D."/>
            <person name="Gibbs R.A."/>
            <person name="Weinstock G.M."/>
            <person name="Attaway T."/>
            <person name="Bell S."/>
            <person name="Buhay C.J."/>
            <person name="Chandrabose M.N."/>
            <person name="Chavez D."/>
            <person name="Clerk-Blankenburg K.P."/>
            <person name="Cree A."/>
            <person name="Dao M."/>
            <person name="Davis C."/>
            <person name="Chacko J."/>
            <person name="Dinh H."/>
            <person name="Dugan-Rocha S."/>
            <person name="Fowler G."/>
            <person name="Garner T.T."/>
            <person name="Garnes J."/>
            <person name="Gnirke A."/>
            <person name="Hawes A."/>
            <person name="Hernandez J."/>
            <person name="Hines S."/>
            <person name="Holder M."/>
            <person name="Hume J."/>
            <person name="Jhangiani S.N."/>
            <person name="Joshi V."/>
            <person name="Khan Z.M."/>
            <person name="Jackson L."/>
            <person name="Kovar C."/>
            <person name="Kowis A."/>
            <person name="Lee S."/>
            <person name="Lewis L.R."/>
            <person name="Margolis J."/>
            <person name="Morgan M."/>
            <person name="Nazareth L.V."/>
            <person name="Nguyen N."/>
            <person name="Okwuonu G."/>
            <person name="Parker D."/>
            <person name="Richards S."/>
            <person name="Ruiz S.J."/>
            <person name="Santibanez J."/>
            <person name="Savard J."/>
            <person name="Scherer S.E."/>
            <person name="Schneider B."/>
            <person name="Sodergren E."/>
            <person name="Tautz D."/>
            <person name="Vattahil S."/>
            <person name="Villasana D."/>
            <person name="White C.S."/>
            <person name="Wright R."/>
            <person name="Park Y."/>
            <person name="Beeman R.W."/>
            <person name="Lord J."/>
            <person name="Oppert B."/>
            <person name="Lorenzen M."/>
            <person name="Brown S."/>
            <person name="Wang L."/>
            <person name="Savard J."/>
            <person name="Tautz D."/>
            <person name="Richards S."/>
            <person name="Weinstock G."/>
            <person name="Gibbs R.A."/>
            <person name="Liu Y."/>
            <person name="Worley K."/>
            <person name="Weinstock G."/>
            <person name="Elsik C.G."/>
            <person name="Reese J.T."/>
            <person name="Elhaik E."/>
            <person name="Landan G."/>
            <person name="Graur D."/>
            <person name="Arensburger P."/>
            <person name="Atkinson P."/>
            <person name="Beeman R.W."/>
            <person name="Beidler J."/>
            <person name="Brown S.J."/>
            <person name="Demuth J.P."/>
            <person name="Drury D.W."/>
            <person name="Du Y.Z."/>
            <person name="Fujiwara H."/>
            <person name="Lorenzen M."/>
            <person name="Maselli V."/>
            <person name="Osanai M."/>
            <person name="Park Y."/>
            <person name="Robertson H.M."/>
            <person name="Tu Z."/>
            <person name="Wang J.J."/>
            <person name="Wang S."/>
            <person name="Richards S."/>
            <person name="Song H."/>
            <person name="Zhang L."/>
            <person name="Sodergren E."/>
            <person name="Werner D."/>
            <person name="Stanke M."/>
            <person name="Morgenstern B."/>
            <person name="Solovyev V."/>
            <person name="Kosarev P."/>
            <person name="Brown G."/>
            <person name="Chen H.C."/>
            <person name="Ermolaeva O."/>
            <person name="Hlavina W."/>
            <person name="Kapustin Y."/>
            <person name="Kiryutin B."/>
            <person name="Kitts P."/>
            <person name="Maglott D."/>
            <person name="Pruitt K."/>
            <person name="Sapojnikov V."/>
            <person name="Souvorov A."/>
            <person name="Mackey A.J."/>
            <person name="Waterhouse R.M."/>
            <person name="Wyder S."/>
            <person name="Zdobnov E.M."/>
            <person name="Zdobnov E.M."/>
            <person name="Wyder S."/>
            <person name="Kriventseva E.V."/>
            <person name="Kadowaki T."/>
            <person name="Bork P."/>
            <person name="Aranda M."/>
            <person name="Bao R."/>
            <person name="Beermann A."/>
            <person name="Berns N."/>
            <person name="Bolognesi R."/>
            <person name="Bonneton F."/>
            <person name="Bopp D."/>
            <person name="Brown S.J."/>
            <person name="Bucher G."/>
            <person name="Butts T."/>
            <person name="Chaumot A."/>
            <person name="Denell R.E."/>
            <person name="Ferrier D.E."/>
            <person name="Friedrich M."/>
            <person name="Gordon C.M."/>
            <person name="Jindra M."/>
            <person name="Klingler M."/>
            <person name="Lan Q."/>
            <person name="Lattorff H.M."/>
            <person name="Laudet V."/>
            <person name="von Levetsow C."/>
            <person name="Liu Z."/>
            <person name="Lutz R."/>
            <person name="Lynch J.A."/>
            <person name="da Fonseca R.N."/>
            <person name="Posnien N."/>
            <person name="Reuter R."/>
            <person name="Roth S."/>
            <person name="Savard J."/>
            <person name="Schinko J.B."/>
            <person name="Schmitt C."/>
            <person name="Schoppmeier M."/>
            <person name="Schroder R."/>
            <person name="Shippy T.D."/>
            <person name="Simonnet F."/>
            <person name="Marques-Souza H."/>
            <person name="Tautz D."/>
            <person name="Tomoyasu Y."/>
            <person name="Trauner J."/>
            <person name="Van der Zee M."/>
            <person name="Vervoort M."/>
            <person name="Wittkopp N."/>
            <person name="Wimmer E.A."/>
            <person name="Yang X."/>
            <person name="Jones A.K."/>
            <person name="Sattelle D.B."/>
            <person name="Ebert P.R."/>
            <person name="Nelson D."/>
            <person name="Scott J.G."/>
            <person name="Beeman R.W."/>
            <person name="Muthukrishnan S."/>
            <person name="Kramer K.J."/>
            <person name="Arakane Y."/>
            <person name="Beeman R.W."/>
            <person name="Zhu Q."/>
            <person name="Hogenkamp D."/>
            <person name="Dixit R."/>
            <person name="Oppert B."/>
            <person name="Jiang H."/>
            <person name="Zou Z."/>
            <person name="Marshall J."/>
            <person name="Elpidina E."/>
            <person name="Vinokurov K."/>
            <person name="Oppert C."/>
            <person name="Zou Z."/>
            <person name="Evans J."/>
            <person name="Lu Z."/>
            <person name="Zhao P."/>
            <person name="Sumathipala N."/>
            <person name="Altincicek B."/>
            <person name="Vilcinskas A."/>
            <person name="Williams M."/>
            <person name="Hultmark D."/>
            <person name="Hetru C."/>
            <person name="Jiang H."/>
            <person name="Grimmelikhuijzen C.J."/>
            <person name="Hauser F."/>
            <person name="Cazzamali G."/>
            <person name="Williamson M."/>
            <person name="Park Y."/>
            <person name="Li B."/>
            <person name="Tanaka Y."/>
            <person name="Predel R."/>
            <person name="Neupert S."/>
            <person name="Schachtner J."/>
            <person name="Verleyen P."/>
            <person name="Raible F."/>
            <person name="Bork P."/>
            <person name="Friedrich M."/>
            <person name="Walden K.K."/>
            <person name="Robertson H.M."/>
            <person name="Angeli S."/>
            <person name="Foret S."/>
            <person name="Bucher G."/>
            <person name="Schuetz S."/>
            <person name="Maleszka R."/>
            <person name="Wimmer E.A."/>
            <person name="Beeman R.W."/>
            <person name="Lorenzen M."/>
            <person name="Tomoyasu Y."/>
            <person name="Miller S.C."/>
            <person name="Grossmann D."/>
            <person name="Bucher G."/>
        </authorList>
    </citation>
    <scope>NUCLEOTIDE SEQUENCE [LARGE SCALE GENOMIC DNA]</scope>
    <source>
        <strain evidence="2 3">Georgia GA2</strain>
    </source>
</reference>
<dbReference type="EMBL" id="KQ971343">
    <property type="protein sequence ID" value="EFA04509.1"/>
    <property type="molecule type" value="Genomic_DNA"/>
</dbReference>
<dbReference type="PhylomeDB" id="D6WK57"/>
<dbReference type="PANTHER" id="PTHR19964:SF97">
    <property type="entry name" value="PDZ DOMAIN-CONTAINING PROTEIN"/>
    <property type="match status" value="1"/>
</dbReference>
<dbReference type="HOGENOM" id="CLU_824721_0_0_1"/>
<dbReference type="CDD" id="cd00136">
    <property type="entry name" value="PDZ_canonical"/>
    <property type="match status" value="1"/>
</dbReference>
<dbReference type="STRING" id="7070.D6WK57"/>
<evidence type="ECO:0000313" key="3">
    <source>
        <dbReference type="Proteomes" id="UP000007266"/>
    </source>
</evidence>
<proteinExistence type="predicted"/>
<dbReference type="Proteomes" id="UP000007266">
    <property type="component" value="Linkage group 5"/>
</dbReference>
<organism evidence="2 3">
    <name type="scientific">Tribolium castaneum</name>
    <name type="common">Red flour beetle</name>
    <dbReference type="NCBI Taxonomy" id="7070"/>
    <lineage>
        <taxon>Eukaryota</taxon>
        <taxon>Metazoa</taxon>
        <taxon>Ecdysozoa</taxon>
        <taxon>Arthropoda</taxon>
        <taxon>Hexapoda</taxon>
        <taxon>Insecta</taxon>
        <taxon>Pterygota</taxon>
        <taxon>Neoptera</taxon>
        <taxon>Endopterygota</taxon>
        <taxon>Coleoptera</taxon>
        <taxon>Polyphaga</taxon>
        <taxon>Cucujiformia</taxon>
        <taxon>Tenebrionidae</taxon>
        <taxon>Tenebrionidae incertae sedis</taxon>
        <taxon>Tribolium</taxon>
    </lineage>
</organism>
<accession>D6WK57</accession>
<dbReference type="SMART" id="SM00228">
    <property type="entry name" value="PDZ"/>
    <property type="match status" value="2"/>
</dbReference>
<dbReference type="InParanoid" id="D6WK57"/>
<reference evidence="2 3" key="2">
    <citation type="journal article" date="2010" name="Nucleic Acids Res.">
        <title>BeetleBase in 2010: revisions to provide comprehensive genomic information for Tribolium castaneum.</title>
        <authorList>
            <person name="Kim H.S."/>
            <person name="Murphy T."/>
            <person name="Xia J."/>
            <person name="Caragea D."/>
            <person name="Park Y."/>
            <person name="Beeman R.W."/>
            <person name="Lorenzen M.D."/>
            <person name="Butcher S."/>
            <person name="Manak J.R."/>
            <person name="Brown S.J."/>
        </authorList>
    </citation>
    <scope>GENOME REANNOTATION</scope>
    <source>
        <strain evidence="2 3">Georgia GA2</strain>
    </source>
</reference>
<dbReference type="PANTHER" id="PTHR19964">
    <property type="entry name" value="MULTIPLE PDZ DOMAIN PROTEIN"/>
    <property type="match status" value="1"/>
</dbReference>
<protein>
    <submittedName>
        <fullName evidence="2">Multiple PDZ domain protein-like Protein</fullName>
    </submittedName>
</protein>
<gene>
    <name evidence="2" type="primary">AUGUSTUS-3.0.2_14817</name>
    <name evidence="2" type="ORF">TcasGA2_TC014817</name>
</gene>
<dbReference type="InterPro" id="IPR036034">
    <property type="entry name" value="PDZ_sf"/>
</dbReference>
<dbReference type="SUPFAM" id="SSF50156">
    <property type="entry name" value="PDZ domain-like"/>
    <property type="match status" value="2"/>
</dbReference>
<dbReference type="InterPro" id="IPR051342">
    <property type="entry name" value="PDZ_scaffold"/>
</dbReference>
<evidence type="ECO:0000259" key="1">
    <source>
        <dbReference type="PROSITE" id="PS50106"/>
    </source>
</evidence>
<sequence>MKSIKNLFALRRHKSDDELTRPHRRAFSAGSLTTLTNIVLARKFKSVSLIKVNSDDSFTDSPIGAIKLKTSDDEFVKPENNNLKRLRQCDDDCDSTVKRQKCDLNETITVILKLDENEPIGLEIHPKWTFVSNQITGYYISRIIPDSVAEKNGNLQIGDEIIAINGRKLTEIGPCITLNSFLNHDKSLEIVISRDKHSVFKVPTITGMRKFTSPEAVQIRRRRNSTYSEKYCNITGQLQFSLRFCKGPGLKSLGFSIVGGKDSPKGTMGIYVKTIFEQGQAAEMGVLREGDQIISVNNRPMKGLTHNEAVGVFRNIKSGYVFIEAVRKDGAKFRNSF</sequence>
<dbReference type="AlphaFoldDB" id="D6WK57"/>